<dbReference type="Pfam" id="PF19361">
    <property type="entry name" value="DUF5937"/>
    <property type="match status" value="1"/>
</dbReference>
<evidence type="ECO:0000256" key="1">
    <source>
        <dbReference type="ARBA" id="ARBA00023015"/>
    </source>
</evidence>
<proteinExistence type="predicted"/>
<dbReference type="Proteomes" id="UP000823614">
    <property type="component" value="Unassembled WGS sequence"/>
</dbReference>
<dbReference type="SUPFAM" id="SSF46785">
    <property type="entry name" value="Winged helix' DNA-binding domain"/>
    <property type="match status" value="1"/>
</dbReference>
<keyword evidence="2" id="KW-0238">DNA-binding</keyword>
<dbReference type="CDD" id="cd00090">
    <property type="entry name" value="HTH_ARSR"/>
    <property type="match status" value="1"/>
</dbReference>
<keyword evidence="1" id="KW-0805">Transcription regulation</keyword>
<dbReference type="InterPro" id="IPR001845">
    <property type="entry name" value="HTH_ArsR_DNA-bd_dom"/>
</dbReference>
<evidence type="ECO:0000313" key="5">
    <source>
        <dbReference type="EMBL" id="MBO8441065.1"/>
    </source>
</evidence>
<dbReference type="PANTHER" id="PTHR33154">
    <property type="entry name" value="TRANSCRIPTIONAL REGULATOR, ARSR FAMILY"/>
    <property type="match status" value="1"/>
</dbReference>
<gene>
    <name evidence="5" type="ORF">IAA89_01245</name>
</gene>
<dbReference type="PRINTS" id="PR00778">
    <property type="entry name" value="HTHARSR"/>
</dbReference>
<dbReference type="Pfam" id="PF01022">
    <property type="entry name" value="HTH_5"/>
    <property type="match status" value="1"/>
</dbReference>
<sequence length="344" mass="40579">MNVHINLDNYGKINNDTLTQRIQFVLSPVNEMFRSLHVLLNPRHHGQNLEWALKVKNKITPSLYADLNYFSILYELETPDFLIPNLTRFSNNIDSELEVLFQNLKKQNNLELANYIKIFSQNRKNSFIPKLAKSIEWSDYEPSTTSNLLDDLIQKPSYVYKRFTNFIKTYCNNIFKDTLNNEHIIQELTKEIKKETLYLKNGFSNLINNLQTDRIFWNKKEIIIIKPFEQKINIGNNGSILLIPSIFMWPHLFVSKFQNNVLINYGFSKDKTVSSKINNIQKIFYALSDETRLKILNNLHNNHQTTQSLASYMHIGMSTISRHLQILKETNLITSYRQFIKRHL</sequence>
<dbReference type="AlphaFoldDB" id="A0A9D9E7D7"/>
<dbReference type="EMBL" id="JADIMP010000022">
    <property type="protein sequence ID" value="MBO8441065.1"/>
    <property type="molecule type" value="Genomic_DNA"/>
</dbReference>
<accession>A0A9D9E7D7</accession>
<protein>
    <submittedName>
        <fullName evidence="5">Winged helix-turn-helix transcriptional regulator</fullName>
    </submittedName>
</protein>
<dbReference type="InterPro" id="IPR036390">
    <property type="entry name" value="WH_DNA-bd_sf"/>
</dbReference>
<evidence type="ECO:0000256" key="3">
    <source>
        <dbReference type="ARBA" id="ARBA00023163"/>
    </source>
</evidence>
<dbReference type="InterPro" id="IPR051081">
    <property type="entry name" value="HTH_MetalResp_TranReg"/>
</dbReference>
<dbReference type="InterPro" id="IPR011991">
    <property type="entry name" value="ArsR-like_HTH"/>
</dbReference>
<dbReference type="Gene3D" id="1.10.10.10">
    <property type="entry name" value="Winged helix-like DNA-binding domain superfamily/Winged helix DNA-binding domain"/>
    <property type="match status" value="1"/>
</dbReference>
<reference evidence="5" key="2">
    <citation type="journal article" date="2021" name="PeerJ">
        <title>Extensive microbial diversity within the chicken gut microbiome revealed by metagenomics and culture.</title>
        <authorList>
            <person name="Gilroy R."/>
            <person name="Ravi A."/>
            <person name="Getino M."/>
            <person name="Pursley I."/>
            <person name="Horton D.L."/>
            <person name="Alikhan N.F."/>
            <person name="Baker D."/>
            <person name="Gharbi K."/>
            <person name="Hall N."/>
            <person name="Watson M."/>
            <person name="Adriaenssens E.M."/>
            <person name="Foster-Nyarko E."/>
            <person name="Jarju S."/>
            <person name="Secka A."/>
            <person name="Antonio M."/>
            <person name="Oren A."/>
            <person name="Chaudhuri R.R."/>
            <person name="La Ragione R."/>
            <person name="Hildebrand F."/>
            <person name="Pallen M.J."/>
        </authorList>
    </citation>
    <scope>NUCLEOTIDE SEQUENCE</scope>
    <source>
        <strain evidence="5">C6-149</strain>
    </source>
</reference>
<reference evidence="5" key="1">
    <citation type="submission" date="2020-10" db="EMBL/GenBank/DDBJ databases">
        <authorList>
            <person name="Gilroy R."/>
        </authorList>
    </citation>
    <scope>NUCLEOTIDE SEQUENCE</scope>
    <source>
        <strain evidence="5">C6-149</strain>
    </source>
</reference>
<dbReference type="SMART" id="SM00418">
    <property type="entry name" value="HTH_ARSR"/>
    <property type="match status" value="1"/>
</dbReference>
<evidence type="ECO:0000256" key="2">
    <source>
        <dbReference type="ARBA" id="ARBA00023125"/>
    </source>
</evidence>
<evidence type="ECO:0000313" key="6">
    <source>
        <dbReference type="Proteomes" id="UP000823614"/>
    </source>
</evidence>
<dbReference type="GO" id="GO:0003677">
    <property type="term" value="F:DNA binding"/>
    <property type="evidence" value="ECO:0007669"/>
    <property type="project" value="UniProtKB-KW"/>
</dbReference>
<name>A0A9D9E7D7_9LACO</name>
<dbReference type="PANTHER" id="PTHR33154:SF33">
    <property type="entry name" value="TRANSCRIPTIONAL REPRESSOR SDPR"/>
    <property type="match status" value="1"/>
</dbReference>
<dbReference type="InterPro" id="IPR036388">
    <property type="entry name" value="WH-like_DNA-bd_sf"/>
</dbReference>
<keyword evidence="3" id="KW-0804">Transcription</keyword>
<feature type="domain" description="HTH arsR-type" evidence="4">
    <location>
        <begin position="272"/>
        <end position="344"/>
    </location>
</feature>
<dbReference type="PROSITE" id="PS50987">
    <property type="entry name" value="HTH_ARSR_2"/>
    <property type="match status" value="1"/>
</dbReference>
<comment type="caution">
    <text evidence="5">The sequence shown here is derived from an EMBL/GenBank/DDBJ whole genome shotgun (WGS) entry which is preliminary data.</text>
</comment>
<evidence type="ECO:0000259" key="4">
    <source>
        <dbReference type="PROSITE" id="PS50987"/>
    </source>
</evidence>
<organism evidence="5 6">
    <name type="scientific">Candidatus Gallilactobacillus intestinavium</name>
    <dbReference type="NCBI Taxonomy" id="2840838"/>
    <lineage>
        <taxon>Bacteria</taxon>
        <taxon>Bacillati</taxon>
        <taxon>Bacillota</taxon>
        <taxon>Bacilli</taxon>
        <taxon>Lactobacillales</taxon>
        <taxon>Lactobacillaceae</taxon>
        <taxon>Lactobacillaceae incertae sedis</taxon>
        <taxon>Candidatus Gallilactobacillus</taxon>
    </lineage>
</organism>
<dbReference type="GO" id="GO:0003700">
    <property type="term" value="F:DNA-binding transcription factor activity"/>
    <property type="evidence" value="ECO:0007669"/>
    <property type="project" value="InterPro"/>
</dbReference>
<dbReference type="InterPro" id="IPR045981">
    <property type="entry name" value="DUF5937"/>
</dbReference>